<organism evidence="3 4">
    <name type="scientific">Candidatus Sungbacteria bacterium RIFCSPLOWO2_12_FULL_41_11</name>
    <dbReference type="NCBI Taxonomy" id="1802286"/>
    <lineage>
        <taxon>Bacteria</taxon>
        <taxon>Candidatus Sungiibacteriota</taxon>
    </lineage>
</organism>
<name>A0A1G2LQV4_9BACT</name>
<dbReference type="InterPro" id="IPR018392">
    <property type="entry name" value="LysM"/>
</dbReference>
<dbReference type="PANTHER" id="PTHR37423:SF2">
    <property type="entry name" value="MEMBRANE-BOUND LYTIC MUREIN TRANSGLYCOSYLASE C"/>
    <property type="match status" value="1"/>
</dbReference>
<dbReference type="EMBL" id="MHQY01000033">
    <property type="protein sequence ID" value="OHA13181.1"/>
    <property type="molecule type" value="Genomic_DNA"/>
</dbReference>
<keyword evidence="1" id="KW-0175">Coiled coil</keyword>
<reference evidence="3 4" key="1">
    <citation type="journal article" date="2016" name="Nat. Commun.">
        <title>Thousands of microbial genomes shed light on interconnected biogeochemical processes in an aquifer system.</title>
        <authorList>
            <person name="Anantharaman K."/>
            <person name="Brown C.T."/>
            <person name="Hug L.A."/>
            <person name="Sharon I."/>
            <person name="Castelle C.J."/>
            <person name="Probst A.J."/>
            <person name="Thomas B.C."/>
            <person name="Singh A."/>
            <person name="Wilkins M.J."/>
            <person name="Karaoz U."/>
            <person name="Brodie E.L."/>
            <person name="Williams K.H."/>
            <person name="Hubbard S.S."/>
            <person name="Banfield J.F."/>
        </authorList>
    </citation>
    <scope>NUCLEOTIDE SEQUENCE [LARGE SCALE GENOMIC DNA]</scope>
</reference>
<dbReference type="CDD" id="cd16894">
    <property type="entry name" value="MltD-like"/>
    <property type="match status" value="1"/>
</dbReference>
<evidence type="ECO:0000313" key="4">
    <source>
        <dbReference type="Proteomes" id="UP000177171"/>
    </source>
</evidence>
<accession>A0A1G2LQV4</accession>
<sequence>MEKIITGFIAVFLLSFANSVLAEPHIPKPDSFSAISQEQYQEMLEQIQALQEKVETLENYIQAIGRFSIPKEIEFCGQKMPIDKWYVREELDKQLLALSYNRRQVVTWMKRSGKFFPYMESELKRTKLPDCLKYLIIAESSLLEDASSRAGAKGIAQFMKETGRLYNLSYSEFVDERMNFEKSITAAFSHLRDLHNEFGDWPLALAGYNAGAGKVREVKRVQGVGEYWRMLFLNKNGVSTETNSYVYKIIAVKLIFEDPKSFGFLLGEDDVFLTPETKEIVVALSRPTLLTDIARRYQTSFFEIKKLNPWIRGANLGKGTWRLKIPAN</sequence>
<protein>
    <recommendedName>
        <fullName evidence="2">Transglycosylase SLT domain-containing protein</fullName>
    </recommendedName>
</protein>
<dbReference type="CDD" id="cd00118">
    <property type="entry name" value="LysM"/>
    <property type="match status" value="1"/>
</dbReference>
<comment type="caution">
    <text evidence="3">The sequence shown here is derived from an EMBL/GenBank/DDBJ whole genome shotgun (WGS) entry which is preliminary data.</text>
</comment>
<dbReference type="InterPro" id="IPR008258">
    <property type="entry name" value="Transglycosylase_SLT_dom_1"/>
</dbReference>
<evidence type="ECO:0000256" key="1">
    <source>
        <dbReference type="SAM" id="Coils"/>
    </source>
</evidence>
<dbReference type="Proteomes" id="UP000177171">
    <property type="component" value="Unassembled WGS sequence"/>
</dbReference>
<gene>
    <name evidence="3" type="ORF">A3G49_02345</name>
</gene>
<evidence type="ECO:0000259" key="2">
    <source>
        <dbReference type="Pfam" id="PF01464"/>
    </source>
</evidence>
<feature type="coiled-coil region" evidence="1">
    <location>
        <begin position="33"/>
        <end position="60"/>
    </location>
</feature>
<evidence type="ECO:0000313" key="3">
    <source>
        <dbReference type="EMBL" id="OHA13181.1"/>
    </source>
</evidence>
<dbReference type="AlphaFoldDB" id="A0A1G2LQV4"/>
<dbReference type="SUPFAM" id="SSF53955">
    <property type="entry name" value="Lysozyme-like"/>
    <property type="match status" value="1"/>
</dbReference>
<proteinExistence type="predicted"/>
<dbReference type="InterPro" id="IPR023346">
    <property type="entry name" value="Lysozyme-like_dom_sf"/>
</dbReference>
<dbReference type="Pfam" id="PF01464">
    <property type="entry name" value="SLT"/>
    <property type="match status" value="1"/>
</dbReference>
<dbReference type="PANTHER" id="PTHR37423">
    <property type="entry name" value="SOLUBLE LYTIC MUREIN TRANSGLYCOSYLASE-RELATED"/>
    <property type="match status" value="1"/>
</dbReference>
<feature type="domain" description="Transglycosylase SLT" evidence="2">
    <location>
        <begin position="121"/>
        <end position="226"/>
    </location>
</feature>
<dbReference type="Gene3D" id="1.10.530.10">
    <property type="match status" value="1"/>
</dbReference>